<evidence type="ECO:0000313" key="2">
    <source>
        <dbReference type="Proteomes" id="UP000294535"/>
    </source>
</evidence>
<gene>
    <name evidence="1" type="ORF">DFQ04_1438</name>
</gene>
<dbReference type="EMBL" id="SNYF01000005">
    <property type="protein sequence ID" value="TDQ19614.1"/>
    <property type="molecule type" value="Genomic_DNA"/>
</dbReference>
<organism evidence="1 2">
    <name type="scientific">Algoriphagus boseongensis</name>
    <dbReference type="NCBI Taxonomy" id="1442587"/>
    <lineage>
        <taxon>Bacteria</taxon>
        <taxon>Pseudomonadati</taxon>
        <taxon>Bacteroidota</taxon>
        <taxon>Cytophagia</taxon>
        <taxon>Cytophagales</taxon>
        <taxon>Cyclobacteriaceae</taxon>
        <taxon>Algoriphagus</taxon>
    </lineage>
</organism>
<dbReference type="OrthoDB" id="1290266at2"/>
<name>A0A4R6TDV8_9BACT</name>
<accession>A0A4R6TDV8</accession>
<protein>
    <submittedName>
        <fullName evidence="1">Uncharacterized protein</fullName>
    </submittedName>
</protein>
<evidence type="ECO:0000313" key="1">
    <source>
        <dbReference type="EMBL" id="TDQ19614.1"/>
    </source>
</evidence>
<reference evidence="1 2" key="1">
    <citation type="submission" date="2019-03" db="EMBL/GenBank/DDBJ databases">
        <title>Genomic Encyclopedia of Type Strains, Phase III (KMG-III): the genomes of soil and plant-associated and newly described type strains.</title>
        <authorList>
            <person name="Whitman W."/>
        </authorList>
    </citation>
    <scope>NUCLEOTIDE SEQUENCE [LARGE SCALE GENOMIC DNA]</scope>
    <source>
        <strain evidence="1 2">CECT 8446</strain>
    </source>
</reference>
<sequence length="551" mass="64438">MILKTSWNLFDKNGDTIAPDKFEVQESITDFSFDFSLKFQFQTEVSKVFLDIVFQNPIKAWRKFDYSWKKPNDSFLLSNIHSPKILKAHNDLKVVAISTLGCWEYISKGNILRWHFFNPMLSPSLIFDQNDKRHFLQFQAIKAGTKINSGLIWGKGLVEEWARTPHGFIPTLCFTDHSDFDTLKNLQVQRRFFKDIGLRTTKGFFLYDYTHKPENASFEDQESRDELILWEQDGHELAYHALSQSYRGEISEMEFDNFVSPKEIQQVETYIDHGFHPYNYTKQKLGNWEKWYQHMGAKGIQRIWTYVDAGEANYFNLNQINPKNFTWQKMRESSNLARKKGLNRKRLTDLRNFLMYGVSESVLREGKSLGGSFSALKSNPSLSGFSRFTRLGLKFIYESLQPNSIRELLKKSKQVFPVSTFGPLFFDSPNQQSTSIQSFQTLAIRDFDIAFSELALDALKDESGVVIAHTYFAYTGQNHEGRLFEDESWNLRVEAKKGFERVGKMVKEGKLWNPTLREMHSFYKHLEEIEYEKVGEDLRIKNFKGVSRQID</sequence>
<proteinExistence type="predicted"/>
<keyword evidence="2" id="KW-1185">Reference proteome</keyword>
<dbReference type="Proteomes" id="UP000294535">
    <property type="component" value="Unassembled WGS sequence"/>
</dbReference>
<dbReference type="AlphaFoldDB" id="A0A4R6TDV8"/>
<dbReference type="RefSeq" id="WP_133554084.1">
    <property type="nucleotide sequence ID" value="NZ_SNYF01000005.1"/>
</dbReference>
<comment type="caution">
    <text evidence="1">The sequence shown here is derived from an EMBL/GenBank/DDBJ whole genome shotgun (WGS) entry which is preliminary data.</text>
</comment>